<name>A0A5C7SRT1_THASP</name>
<evidence type="ECO:0000313" key="3">
    <source>
        <dbReference type="Proteomes" id="UP000321192"/>
    </source>
</evidence>
<proteinExistence type="predicted"/>
<dbReference type="RefSeq" id="WP_276658512.1">
    <property type="nucleotide sequence ID" value="NZ_SSFD01000145.1"/>
</dbReference>
<evidence type="ECO:0000256" key="1">
    <source>
        <dbReference type="SAM" id="Phobius"/>
    </source>
</evidence>
<protein>
    <submittedName>
        <fullName evidence="2">Uncharacterized protein</fullName>
    </submittedName>
</protein>
<dbReference type="AlphaFoldDB" id="A0A5C7SRT1"/>
<comment type="caution">
    <text evidence="2">The sequence shown here is derived from an EMBL/GenBank/DDBJ whole genome shotgun (WGS) entry which is preliminary data.</text>
</comment>
<dbReference type="EMBL" id="SSFD01000145">
    <property type="protein sequence ID" value="TXH85441.1"/>
    <property type="molecule type" value="Genomic_DNA"/>
</dbReference>
<sequence>MADPRTKLDIIYQEVLGEVSELVGRIEAISERLTEASELAGRAGERSAEQIHQVTAAAAFKLKTELEHAGNQLLSRVETVTKEASAAAAVVHRSAQRFATLALAVGLAGGVIGGALAGWALSGALL</sequence>
<dbReference type="Proteomes" id="UP000321192">
    <property type="component" value="Unassembled WGS sequence"/>
</dbReference>
<reference evidence="2 3" key="1">
    <citation type="submission" date="2018-09" db="EMBL/GenBank/DDBJ databases">
        <title>Metagenome Assembled Genomes from an Advanced Water Purification Facility.</title>
        <authorList>
            <person name="Stamps B.W."/>
            <person name="Spear J.R."/>
        </authorList>
    </citation>
    <scope>NUCLEOTIDE SEQUENCE [LARGE SCALE GENOMIC DNA]</scope>
    <source>
        <strain evidence="2">Bin_27_1</strain>
    </source>
</reference>
<evidence type="ECO:0000313" key="2">
    <source>
        <dbReference type="EMBL" id="TXH85441.1"/>
    </source>
</evidence>
<keyword evidence="1" id="KW-0812">Transmembrane</keyword>
<accession>A0A5C7SRT1</accession>
<keyword evidence="1" id="KW-0472">Membrane</keyword>
<organism evidence="2 3">
    <name type="scientific">Thauera aminoaromatica</name>
    <dbReference type="NCBI Taxonomy" id="164330"/>
    <lineage>
        <taxon>Bacteria</taxon>
        <taxon>Pseudomonadati</taxon>
        <taxon>Pseudomonadota</taxon>
        <taxon>Betaproteobacteria</taxon>
        <taxon>Rhodocyclales</taxon>
        <taxon>Zoogloeaceae</taxon>
        <taxon>Thauera</taxon>
    </lineage>
</organism>
<keyword evidence="1" id="KW-1133">Transmembrane helix</keyword>
<gene>
    <name evidence="2" type="ORF">E6Q80_09730</name>
</gene>
<feature type="transmembrane region" description="Helical" evidence="1">
    <location>
        <begin position="98"/>
        <end position="121"/>
    </location>
</feature>